<sequence length="62" mass="6278">MERDPEAVLSAALRARAGGRSGTARFAPGRGPEVTWGLLFAALLGLLAGVVAASVTVLYPLG</sequence>
<keyword evidence="1" id="KW-0812">Transmembrane</keyword>
<name>A0ABP5SP41_9PSEU</name>
<organism evidence="2 3">
    <name type="scientific">Saccharopolyspora halophila</name>
    <dbReference type="NCBI Taxonomy" id="405551"/>
    <lineage>
        <taxon>Bacteria</taxon>
        <taxon>Bacillati</taxon>
        <taxon>Actinomycetota</taxon>
        <taxon>Actinomycetes</taxon>
        <taxon>Pseudonocardiales</taxon>
        <taxon>Pseudonocardiaceae</taxon>
        <taxon>Saccharopolyspora</taxon>
    </lineage>
</organism>
<dbReference type="Proteomes" id="UP001501218">
    <property type="component" value="Unassembled WGS sequence"/>
</dbReference>
<proteinExistence type="predicted"/>
<dbReference type="RefSeq" id="WP_344126888.1">
    <property type="nucleotide sequence ID" value="NZ_BAAARA010000002.1"/>
</dbReference>
<evidence type="ECO:0000256" key="1">
    <source>
        <dbReference type="SAM" id="Phobius"/>
    </source>
</evidence>
<feature type="transmembrane region" description="Helical" evidence="1">
    <location>
        <begin position="36"/>
        <end position="61"/>
    </location>
</feature>
<accession>A0ABP5SP41</accession>
<gene>
    <name evidence="2" type="ORF">GCM10009854_09300</name>
</gene>
<keyword evidence="1" id="KW-0472">Membrane</keyword>
<keyword evidence="1" id="KW-1133">Transmembrane helix</keyword>
<keyword evidence="3" id="KW-1185">Reference proteome</keyword>
<comment type="caution">
    <text evidence="2">The sequence shown here is derived from an EMBL/GenBank/DDBJ whole genome shotgun (WGS) entry which is preliminary data.</text>
</comment>
<dbReference type="EMBL" id="BAAARA010000002">
    <property type="protein sequence ID" value="GAA2335544.1"/>
    <property type="molecule type" value="Genomic_DNA"/>
</dbReference>
<evidence type="ECO:0000313" key="3">
    <source>
        <dbReference type="Proteomes" id="UP001501218"/>
    </source>
</evidence>
<evidence type="ECO:0000313" key="2">
    <source>
        <dbReference type="EMBL" id="GAA2335544.1"/>
    </source>
</evidence>
<reference evidence="3" key="1">
    <citation type="journal article" date="2019" name="Int. J. Syst. Evol. Microbiol.">
        <title>The Global Catalogue of Microorganisms (GCM) 10K type strain sequencing project: providing services to taxonomists for standard genome sequencing and annotation.</title>
        <authorList>
            <consortium name="The Broad Institute Genomics Platform"/>
            <consortium name="The Broad Institute Genome Sequencing Center for Infectious Disease"/>
            <person name="Wu L."/>
            <person name="Ma J."/>
        </authorList>
    </citation>
    <scope>NUCLEOTIDE SEQUENCE [LARGE SCALE GENOMIC DNA]</scope>
    <source>
        <strain evidence="3">JCM 16221</strain>
    </source>
</reference>
<protein>
    <submittedName>
        <fullName evidence="2">Uncharacterized protein</fullName>
    </submittedName>
</protein>